<dbReference type="Pfam" id="PF07715">
    <property type="entry name" value="Plug"/>
    <property type="match status" value="1"/>
</dbReference>
<dbReference type="OrthoDB" id="9768177at2"/>
<keyword evidence="10" id="KW-0732">Signal</keyword>
<dbReference type="Proteomes" id="UP000199306">
    <property type="component" value="Unassembled WGS sequence"/>
</dbReference>
<dbReference type="PROSITE" id="PS52016">
    <property type="entry name" value="TONB_DEPENDENT_REC_3"/>
    <property type="match status" value="1"/>
</dbReference>
<dbReference type="InterPro" id="IPR012910">
    <property type="entry name" value="Plug_dom"/>
</dbReference>
<evidence type="ECO:0000256" key="2">
    <source>
        <dbReference type="ARBA" id="ARBA00022448"/>
    </source>
</evidence>
<proteinExistence type="inferred from homology"/>
<evidence type="ECO:0000313" key="13">
    <source>
        <dbReference type="EMBL" id="SFP81420.1"/>
    </source>
</evidence>
<feature type="domain" description="TonB-dependent receptor-like beta-barrel" evidence="11">
    <location>
        <begin position="432"/>
        <end position="884"/>
    </location>
</feature>
<keyword evidence="2 8" id="KW-0813">Transport</keyword>
<dbReference type="AlphaFoldDB" id="A0A1I5TEG7"/>
<dbReference type="RefSeq" id="WP_092017084.1">
    <property type="nucleotide sequence ID" value="NZ_FOXH01000006.1"/>
</dbReference>
<gene>
    <name evidence="13" type="ORF">SAMN04515674_10611</name>
</gene>
<dbReference type="InterPro" id="IPR036942">
    <property type="entry name" value="Beta-barrel_TonB_sf"/>
</dbReference>
<dbReference type="InterPro" id="IPR000531">
    <property type="entry name" value="Beta-barrel_TonB"/>
</dbReference>
<dbReference type="Gene3D" id="2.40.170.20">
    <property type="entry name" value="TonB-dependent receptor, beta-barrel domain"/>
    <property type="match status" value="1"/>
</dbReference>
<evidence type="ECO:0000256" key="1">
    <source>
        <dbReference type="ARBA" id="ARBA00004571"/>
    </source>
</evidence>
<evidence type="ECO:0000256" key="10">
    <source>
        <dbReference type="SAM" id="SignalP"/>
    </source>
</evidence>
<reference evidence="13 14" key="1">
    <citation type="submission" date="2016-10" db="EMBL/GenBank/DDBJ databases">
        <authorList>
            <person name="de Groot N.N."/>
        </authorList>
    </citation>
    <scope>NUCLEOTIDE SEQUENCE [LARGE SCALE GENOMIC DNA]</scope>
    <source>
        <strain evidence="14">E92,LMG 26720,CCM 7988</strain>
    </source>
</reference>
<accession>A0A1I5TEG7</accession>
<dbReference type="InterPro" id="IPR023996">
    <property type="entry name" value="TonB-dep_OMP_SusC/RagA"/>
</dbReference>
<keyword evidence="6 8" id="KW-0472">Membrane</keyword>
<dbReference type="InterPro" id="IPR008969">
    <property type="entry name" value="CarboxyPept-like_regulatory"/>
</dbReference>
<dbReference type="GO" id="GO:0009279">
    <property type="term" value="C:cell outer membrane"/>
    <property type="evidence" value="ECO:0007669"/>
    <property type="project" value="UniProtKB-SubCell"/>
</dbReference>
<keyword evidence="3 8" id="KW-1134">Transmembrane beta strand</keyword>
<organism evidence="13 14">
    <name type="scientific">Pseudarcicella hirudinis</name>
    <dbReference type="NCBI Taxonomy" id="1079859"/>
    <lineage>
        <taxon>Bacteria</taxon>
        <taxon>Pseudomonadati</taxon>
        <taxon>Bacteroidota</taxon>
        <taxon>Cytophagia</taxon>
        <taxon>Cytophagales</taxon>
        <taxon>Flectobacillaceae</taxon>
        <taxon>Pseudarcicella</taxon>
    </lineage>
</organism>
<evidence type="ECO:0000256" key="8">
    <source>
        <dbReference type="PROSITE-ProRule" id="PRU01360"/>
    </source>
</evidence>
<dbReference type="Gene3D" id="2.170.130.10">
    <property type="entry name" value="TonB-dependent receptor, plug domain"/>
    <property type="match status" value="1"/>
</dbReference>
<name>A0A1I5TEG7_9BACT</name>
<evidence type="ECO:0000256" key="6">
    <source>
        <dbReference type="ARBA" id="ARBA00023136"/>
    </source>
</evidence>
<evidence type="ECO:0000256" key="9">
    <source>
        <dbReference type="RuleBase" id="RU003357"/>
    </source>
</evidence>
<evidence type="ECO:0000256" key="5">
    <source>
        <dbReference type="ARBA" id="ARBA00023077"/>
    </source>
</evidence>
<dbReference type="GO" id="GO:0044718">
    <property type="term" value="P:siderophore transmembrane transport"/>
    <property type="evidence" value="ECO:0007669"/>
    <property type="project" value="TreeGrafter"/>
</dbReference>
<keyword evidence="14" id="KW-1185">Reference proteome</keyword>
<dbReference type="InterPro" id="IPR023997">
    <property type="entry name" value="TonB-dep_OMP_SusC/RagA_CS"/>
</dbReference>
<keyword evidence="5 9" id="KW-0798">TonB box</keyword>
<dbReference type="NCBIfam" id="TIGR04056">
    <property type="entry name" value="OMP_RagA_SusC"/>
    <property type="match status" value="1"/>
</dbReference>
<feature type="signal peptide" evidence="10">
    <location>
        <begin position="1"/>
        <end position="23"/>
    </location>
</feature>
<dbReference type="SUPFAM" id="SSF49464">
    <property type="entry name" value="Carboxypeptidase regulatory domain-like"/>
    <property type="match status" value="1"/>
</dbReference>
<evidence type="ECO:0000259" key="12">
    <source>
        <dbReference type="Pfam" id="PF07715"/>
    </source>
</evidence>
<evidence type="ECO:0000256" key="7">
    <source>
        <dbReference type="ARBA" id="ARBA00023237"/>
    </source>
</evidence>
<dbReference type="PANTHER" id="PTHR30069:SF28">
    <property type="entry name" value="TONB-DEPENDENT RECEPTOR YNCD-RELATED"/>
    <property type="match status" value="1"/>
</dbReference>
<sequence length="1026" mass="110754">MKASKFTMFITALLFLSWQQIYAQQAIKGKVSDSNQSGLPGVNILLKGTSKGTISDASGNYSINATKGATLVFRSLGYATKEVVVGDQTSIDIVLETSDKTLEEVVVTALGVAKDKKSLGYAVSELKGTEFTQAREVNLGNALSGKIAGVNATSTATGPGGSSRVIIRGNGSLGGNNQPLYVINGVPIDNTNVNSAGMWGGFDTGDGLSSINPDDIESISVLKGGASAALYGSRAGSGVILITTKSGKAQKGLGVDFTSTYTAETPLKISDWQYQYGAGTRGAKPATQQEAIDNGVMSWGAKLDGTSVIQSDGVSRPYVAQKDNIKNFYNVGSTFSNTVAVSGGNQTVNFRFSASNSDAQSVVPNSTFSRKSFNLSTNANLSNKVVFESVMQYNIENGENRTFLSDTPKNPNFAAQMLATSTDIRILAPGVDSRGYESLWNSNVYSQNPYFATTKVKNTDDRNRFMGNFSLRYNLTDNLYVRGRLGTDYNQLKYWSIEPTGIAYSTRGSLSQSTRKIVETNAELLVGFKKDFDQISLNALIGGNKMLRTNEGQGISGGQFNVPFNYFPSNLITSNWNYDYTKLGINSLFASADLGYKNLVFLTLSGRQDWFSTLAKENNSLFYPGASLGFVFSDAMAERPSWLTYGKLRTSWAQVGGAYPTPYALNLTYGLQSNPYNGMPLMNIGTNTIPNKALQPNTTTTTEIGVELKTLNNRLGIDLTLYNRVTTNDAVQASTSSASGYQAVLLNVGKVQNQGIEVLLTGTPVKAASGFGWNVSYNFAYNDNKVIKIADGLTALSMDESRTRNGYVYNFEGQPFGMIAGYRAKRDAAGNIVYNKDTGLPMQGEFAALGRGVPPVTMGLTNTFNYKNFQLSFLIDAKFGGMLYSATNAFATRYGLAQRTVANDVRTTGVTVKGVDQNGEAFTKTISAQDYFSGISTTITDEFVYKADFAKLRQLTFGYTFPKSMLGKTPIQSLSLSFVARNLLMLYNSVPNVDPESTYNNGNAQGLEMFGIPTVRSFGLNLMAKF</sequence>
<keyword evidence="4 8" id="KW-0812">Transmembrane</keyword>
<evidence type="ECO:0000256" key="4">
    <source>
        <dbReference type="ARBA" id="ARBA00022692"/>
    </source>
</evidence>
<feature type="chain" id="PRO_5011453670" evidence="10">
    <location>
        <begin position="24"/>
        <end position="1026"/>
    </location>
</feature>
<protein>
    <submittedName>
        <fullName evidence="13">TonB-linked outer membrane protein, SusC/RagA family</fullName>
    </submittedName>
</protein>
<dbReference type="GO" id="GO:0015344">
    <property type="term" value="F:siderophore uptake transmembrane transporter activity"/>
    <property type="evidence" value="ECO:0007669"/>
    <property type="project" value="TreeGrafter"/>
</dbReference>
<evidence type="ECO:0000256" key="3">
    <source>
        <dbReference type="ARBA" id="ARBA00022452"/>
    </source>
</evidence>
<evidence type="ECO:0000259" key="11">
    <source>
        <dbReference type="Pfam" id="PF00593"/>
    </source>
</evidence>
<dbReference type="EMBL" id="FOXH01000006">
    <property type="protein sequence ID" value="SFP81420.1"/>
    <property type="molecule type" value="Genomic_DNA"/>
</dbReference>
<comment type="similarity">
    <text evidence="8 9">Belongs to the TonB-dependent receptor family.</text>
</comment>
<dbReference type="Pfam" id="PF13715">
    <property type="entry name" value="CarbopepD_reg_2"/>
    <property type="match status" value="1"/>
</dbReference>
<dbReference type="InterPro" id="IPR037066">
    <property type="entry name" value="Plug_dom_sf"/>
</dbReference>
<keyword evidence="7 8" id="KW-0998">Cell outer membrane</keyword>
<dbReference type="PANTHER" id="PTHR30069">
    <property type="entry name" value="TONB-DEPENDENT OUTER MEMBRANE RECEPTOR"/>
    <property type="match status" value="1"/>
</dbReference>
<dbReference type="STRING" id="1079859.SAMN04515674_10611"/>
<feature type="domain" description="TonB-dependent receptor plug" evidence="12">
    <location>
        <begin position="116"/>
        <end position="239"/>
    </location>
</feature>
<comment type="subcellular location">
    <subcellularLocation>
        <location evidence="1 8">Cell outer membrane</location>
        <topology evidence="1 8">Multi-pass membrane protein</topology>
    </subcellularLocation>
</comment>
<dbReference type="InterPro" id="IPR039426">
    <property type="entry name" value="TonB-dep_rcpt-like"/>
</dbReference>
<dbReference type="Pfam" id="PF00593">
    <property type="entry name" value="TonB_dep_Rec_b-barrel"/>
    <property type="match status" value="1"/>
</dbReference>
<dbReference type="SUPFAM" id="SSF56935">
    <property type="entry name" value="Porins"/>
    <property type="match status" value="1"/>
</dbReference>
<dbReference type="Gene3D" id="2.60.40.1120">
    <property type="entry name" value="Carboxypeptidase-like, regulatory domain"/>
    <property type="match status" value="1"/>
</dbReference>
<dbReference type="NCBIfam" id="TIGR04057">
    <property type="entry name" value="SusC_RagA_signa"/>
    <property type="match status" value="1"/>
</dbReference>
<evidence type="ECO:0000313" key="14">
    <source>
        <dbReference type="Proteomes" id="UP000199306"/>
    </source>
</evidence>